<dbReference type="AlphaFoldDB" id="A0A4R9LYX6"/>
<dbReference type="Gene3D" id="3.30.565.60">
    <property type="match status" value="1"/>
</dbReference>
<name>A0A4R9LYX6_9LEPT</name>
<feature type="domain" description="Schlafen AlbA-2" evidence="1">
    <location>
        <begin position="19"/>
        <end position="136"/>
    </location>
</feature>
<dbReference type="Pfam" id="PF04326">
    <property type="entry name" value="SLFN_AlbA_2"/>
    <property type="match status" value="1"/>
</dbReference>
<evidence type="ECO:0000313" key="2">
    <source>
        <dbReference type="EMBL" id="TGN19540.1"/>
    </source>
</evidence>
<dbReference type="Gene3D" id="3.30.950.30">
    <property type="entry name" value="Schlafen, AAA domain"/>
    <property type="match status" value="1"/>
</dbReference>
<sequence length="470" mass="53344">MKVKEITKQEFLELAIREESHFFDKKAKLLAPNKIQKHAVAFGNADGGELLIGIKDSSDEPNPQLRWDGFSSIEDLNGHLQTLFNISPSIDLKYTILKCSEFKGYVLQVNIERTAELHKTLDGLVYQRSGAQSLQLKDPQKIIELSYAKGATTFEDQVLPEIPPEQITDSKEIDSYLRSFSPRTDALDFCVNQNLFTYKEWYPRVAAVLLFLPSPASLLPRKCSIKITRYNTNEEVPEREHLLQQETIDAPLNLAITLIASKVSEIISSVKVMTKDGLVQMDYPQEAIWEVIVNSLIHRDYSISDDVQVLIFNNRIEVLSPGKLPGYVTATNILDARYARNPKIVRTLHRYPNPPNKDMGEGLNTAFQKMKERGLQPPIIKEIGNYVKVTLPHLPMASPSESILRYLKINPEITNKDARDLTGIKSENLVKIEFYKLRNAGLLEKVPEKNASKAAWRLTDLGRIEAKKFN</sequence>
<reference evidence="2" key="1">
    <citation type="journal article" date="2019" name="PLoS Negl. Trop. Dis.">
        <title>Revisiting the worldwide diversity of Leptospira species in the environment.</title>
        <authorList>
            <person name="Vincent A.T."/>
            <person name="Schiettekatte O."/>
            <person name="Bourhy P."/>
            <person name="Veyrier F.J."/>
            <person name="Picardeau M."/>
        </authorList>
    </citation>
    <scope>NUCLEOTIDE SEQUENCE [LARGE SCALE GENOMIC DNA]</scope>
    <source>
        <strain evidence="2">201300427</strain>
    </source>
</reference>
<evidence type="ECO:0000259" key="1">
    <source>
        <dbReference type="Pfam" id="PF04326"/>
    </source>
</evidence>
<dbReference type="OrthoDB" id="320597at2"/>
<dbReference type="Proteomes" id="UP000298058">
    <property type="component" value="Unassembled WGS sequence"/>
</dbReference>
<dbReference type="InterPro" id="IPR007421">
    <property type="entry name" value="Schlafen_AlbA_2_dom"/>
</dbReference>
<accession>A0A4R9LYX6</accession>
<dbReference type="PANTHER" id="PTHR30595">
    <property type="entry name" value="GLPR-RELATED TRANSCRIPTIONAL REPRESSOR"/>
    <property type="match status" value="1"/>
</dbReference>
<keyword evidence="3" id="KW-1185">Reference proteome</keyword>
<gene>
    <name evidence="2" type="ORF">EHS15_08370</name>
</gene>
<protein>
    <submittedName>
        <fullName evidence="2">Transcriptional regulator</fullName>
    </submittedName>
</protein>
<proteinExistence type="predicted"/>
<dbReference type="Pfam" id="PF13749">
    <property type="entry name" value="HATPase_c_4"/>
    <property type="match status" value="1"/>
</dbReference>
<dbReference type="InterPro" id="IPR038475">
    <property type="entry name" value="RecG_C_sf"/>
</dbReference>
<organism evidence="2 3">
    <name type="scientific">Leptospira idonii</name>
    <dbReference type="NCBI Taxonomy" id="1193500"/>
    <lineage>
        <taxon>Bacteria</taxon>
        <taxon>Pseudomonadati</taxon>
        <taxon>Spirochaetota</taxon>
        <taxon>Spirochaetia</taxon>
        <taxon>Leptospirales</taxon>
        <taxon>Leptospiraceae</taxon>
        <taxon>Leptospira</taxon>
    </lineage>
</organism>
<comment type="caution">
    <text evidence="2">The sequence shown here is derived from an EMBL/GenBank/DDBJ whole genome shotgun (WGS) entry which is preliminary data.</text>
</comment>
<dbReference type="PANTHER" id="PTHR30595:SF6">
    <property type="entry name" value="SCHLAFEN ALBA-2 DOMAIN-CONTAINING PROTEIN"/>
    <property type="match status" value="1"/>
</dbReference>
<dbReference type="InterPro" id="IPR038461">
    <property type="entry name" value="Schlafen_AlbA_2_dom_sf"/>
</dbReference>
<evidence type="ECO:0000313" key="3">
    <source>
        <dbReference type="Proteomes" id="UP000298058"/>
    </source>
</evidence>
<dbReference type="RefSeq" id="WP_135760112.1">
    <property type="nucleotide sequence ID" value="NZ_RQHW01000029.1"/>
</dbReference>
<dbReference type="EMBL" id="RQHW01000029">
    <property type="protein sequence ID" value="TGN19540.1"/>
    <property type="molecule type" value="Genomic_DNA"/>
</dbReference>